<dbReference type="KEGG" id="eaz:JHT90_09390"/>
<dbReference type="Pfam" id="PF13413">
    <property type="entry name" value="HTH_25"/>
    <property type="match status" value="1"/>
</dbReference>
<feature type="domain" description="Cytoskeleton protein RodZ-like C-terminal" evidence="3">
    <location>
        <begin position="256"/>
        <end position="323"/>
    </location>
</feature>
<dbReference type="GO" id="GO:0003677">
    <property type="term" value="F:DNA binding"/>
    <property type="evidence" value="ECO:0007669"/>
    <property type="project" value="InterPro"/>
</dbReference>
<keyword evidence="2" id="KW-0472">Membrane</keyword>
<feature type="compositionally biased region" description="Low complexity" evidence="1">
    <location>
        <begin position="162"/>
        <end position="181"/>
    </location>
</feature>
<protein>
    <submittedName>
        <fullName evidence="4">Helix-turn-helix domain-containing protein</fullName>
    </submittedName>
</protein>
<accession>A0A974RW20</accession>
<proteinExistence type="predicted"/>
<dbReference type="InterPro" id="IPR025194">
    <property type="entry name" value="RodZ-like_C"/>
</dbReference>
<dbReference type="Proteomes" id="UP000595278">
    <property type="component" value="Chromosome"/>
</dbReference>
<keyword evidence="5" id="KW-1185">Reference proteome</keyword>
<organism evidence="4 5">
    <name type="scientific">Entomomonas asaccharolytica</name>
    <dbReference type="NCBI Taxonomy" id="2785331"/>
    <lineage>
        <taxon>Bacteria</taxon>
        <taxon>Pseudomonadati</taxon>
        <taxon>Pseudomonadota</taxon>
        <taxon>Gammaproteobacteria</taxon>
        <taxon>Pseudomonadales</taxon>
        <taxon>Pseudomonadaceae</taxon>
        <taxon>Entomomonas</taxon>
    </lineage>
</organism>
<dbReference type="InterPro" id="IPR050400">
    <property type="entry name" value="Bact_Cytoskel_RodZ"/>
</dbReference>
<feature type="transmembrane region" description="Helical" evidence="2">
    <location>
        <begin position="114"/>
        <end position="134"/>
    </location>
</feature>
<keyword evidence="2" id="KW-0812">Transmembrane</keyword>
<dbReference type="RefSeq" id="WP_201090519.1">
    <property type="nucleotide sequence ID" value="NZ_CP067393.1"/>
</dbReference>
<evidence type="ECO:0000256" key="1">
    <source>
        <dbReference type="SAM" id="MobiDB-lite"/>
    </source>
</evidence>
<name>A0A974RW20_9GAMM</name>
<evidence type="ECO:0000313" key="4">
    <source>
        <dbReference type="EMBL" id="QQP84622.1"/>
    </source>
</evidence>
<dbReference type="Pfam" id="PF13464">
    <property type="entry name" value="RodZ_C"/>
    <property type="match status" value="1"/>
</dbReference>
<evidence type="ECO:0000313" key="5">
    <source>
        <dbReference type="Proteomes" id="UP000595278"/>
    </source>
</evidence>
<dbReference type="InterPro" id="IPR010982">
    <property type="entry name" value="Lambda_DNA-bd_dom_sf"/>
</dbReference>
<dbReference type="Gene3D" id="1.10.260.40">
    <property type="entry name" value="lambda repressor-like DNA-binding domains"/>
    <property type="match status" value="1"/>
</dbReference>
<dbReference type="EMBL" id="CP067393">
    <property type="protein sequence ID" value="QQP84622.1"/>
    <property type="molecule type" value="Genomic_DNA"/>
</dbReference>
<feature type="region of interest" description="Disordered" evidence="1">
    <location>
        <begin position="162"/>
        <end position="186"/>
    </location>
</feature>
<gene>
    <name evidence="4" type="ORF">JHT90_09390</name>
</gene>
<keyword evidence="2" id="KW-1133">Transmembrane helix</keyword>
<reference evidence="4 5" key="1">
    <citation type="submission" date="2021-01" db="EMBL/GenBank/DDBJ databases">
        <title>Entomomonas sp. F2A isolated from a house cricket (Acheta domesticus).</title>
        <authorList>
            <person name="Spergser J."/>
            <person name="Busse H.-J."/>
        </authorList>
    </citation>
    <scope>NUCLEOTIDE SEQUENCE [LARGE SCALE GENOMIC DNA]</scope>
    <source>
        <strain evidence="4 5">F2A</strain>
    </source>
</reference>
<dbReference type="CDD" id="cd00093">
    <property type="entry name" value="HTH_XRE"/>
    <property type="match status" value="1"/>
</dbReference>
<dbReference type="PANTHER" id="PTHR34475:SF1">
    <property type="entry name" value="CYTOSKELETON PROTEIN RODZ"/>
    <property type="match status" value="1"/>
</dbReference>
<sequence>MNTEITDNLNNQSQHPGAILKNEREKKGLTTKQIALALNLPDRFIQYVETADYGKLPGLTFARGYIRNYAKYLELENSEDLVKLFDNQTEGDVTENKTLDFKQIKQLKQISNSIYWLISFVVCIILAGIVFLIWQNYVASKESSESMAPVIIESTHSAANNNNSSVATIPLTTNSDLTNTDSNDHNQQVQGIPLTEIRNTTTADENTVIVEPQTSTAVDLAANNAAQQNTDASLQNVQVTQPISTVKAGEGRVQASFNSNCWVTLTDATGKVLINKLYTANTSLDITGKAPLELVLGAPNATTLTYNGQQVAIETKPGSTHRVKLGQ</sequence>
<dbReference type="InterPro" id="IPR001387">
    <property type="entry name" value="Cro/C1-type_HTH"/>
</dbReference>
<evidence type="ECO:0000256" key="2">
    <source>
        <dbReference type="SAM" id="Phobius"/>
    </source>
</evidence>
<evidence type="ECO:0000259" key="3">
    <source>
        <dbReference type="Pfam" id="PF13464"/>
    </source>
</evidence>
<dbReference type="AlphaFoldDB" id="A0A974RW20"/>
<dbReference type="PANTHER" id="PTHR34475">
    <property type="match status" value="1"/>
</dbReference>